<dbReference type="SUPFAM" id="SSF46894">
    <property type="entry name" value="C-terminal effector domain of the bipartite response regulators"/>
    <property type="match status" value="1"/>
</dbReference>
<evidence type="ECO:0000313" key="4">
    <source>
        <dbReference type="EMBL" id="GAA3610174.1"/>
    </source>
</evidence>
<dbReference type="Pfam" id="PF13191">
    <property type="entry name" value="AAA_16"/>
    <property type="match status" value="1"/>
</dbReference>
<dbReference type="Proteomes" id="UP001501490">
    <property type="component" value="Unassembled WGS sequence"/>
</dbReference>
<sequence>MWWRPDQLDLVETALATSAAGVPTLLSIEGDPGQGKTSLVREVRERAAGRQLLTADGVESLVGVPYATIAHWPLPAPIEPDTAPFQAAQQVRRLVDRLALVGPVVICLDDLQWCDAETVETLGWVIGRAAGDRLLVAAASRPLHAPAHPTWRRLLLDERTVRIRLTGLQPTEGRRLVEQASPGLEPGLAARLLEHTGGNPLYLKALLAEHDPGELRVMDDLPAPDDVALGVAGRLDELPADTADLVTAVSVLGDGWVPVRLAAGLGGVESPLSAAEPGIEAGLLELRRSELGPQLRTVHAVIAAAVRAVLPPDRRRQLHLRAAELVEDRSAALQQRIAAADQYDDVLATDLAAYAAELHGRGTYREAGRFLRWSSASTSDAARRQARWLDSVFEYVLARDDETVSAILAEVEQASDPVRRALVTAGLAIVVRRWLDARRILEAVEPADLDRTDGLSRYRLVVLRGWSRITTGAPIGEALPDLTWARDASPADPAMYSYLIFGLGMARAASEARSGWRPADTSEPRSATPAADSARLAWRGLVYTVGGRFDEGADILAEIARRIRDGRAGLSDGIVHACLGYASWMRGDWAAARRNLALAVESRFGLHPMAAAYAPLLDVARNDLDATAATLRAARGAVRDAPWSQAVGAVGTAEVIVGRLTGGPAGAASAVAELRAVVGDAVDDPGISPVWAVHLCLSKIWSGQPDYVETIRSRWDFDASGLVWARPVIDWLTGLAAEQRHDLEQARRSLSSAAAAGGMDSMPFHRALVSDDLARVNGALGYGAAAKEARQDAADRFGRLGLIRDDQSAAGPEADVLAPLSDRERDVVGLLVEGLSYAQIARELFITRHTVGYHLSNAYAKTNTTSRHQLVELIRSAG</sequence>
<keyword evidence="2" id="KW-0067">ATP-binding</keyword>
<dbReference type="RefSeq" id="WP_344801971.1">
    <property type="nucleotide sequence ID" value="NZ_BAABAB010000006.1"/>
</dbReference>
<feature type="domain" description="HTH luxR-type" evidence="3">
    <location>
        <begin position="813"/>
        <end position="878"/>
    </location>
</feature>
<keyword evidence="5" id="KW-1185">Reference proteome</keyword>
<evidence type="ECO:0000259" key="3">
    <source>
        <dbReference type="PROSITE" id="PS50043"/>
    </source>
</evidence>
<dbReference type="InterPro" id="IPR000792">
    <property type="entry name" value="Tscrpt_reg_LuxR_C"/>
</dbReference>
<dbReference type="InterPro" id="IPR027417">
    <property type="entry name" value="P-loop_NTPase"/>
</dbReference>
<dbReference type="PRINTS" id="PR00038">
    <property type="entry name" value="HTHLUXR"/>
</dbReference>
<dbReference type="InterPro" id="IPR036388">
    <property type="entry name" value="WH-like_DNA-bd_sf"/>
</dbReference>
<dbReference type="EMBL" id="BAABAB010000006">
    <property type="protein sequence ID" value="GAA3610174.1"/>
    <property type="molecule type" value="Genomic_DNA"/>
</dbReference>
<reference evidence="5" key="1">
    <citation type="journal article" date="2019" name="Int. J. Syst. Evol. Microbiol.">
        <title>The Global Catalogue of Microorganisms (GCM) 10K type strain sequencing project: providing services to taxonomists for standard genome sequencing and annotation.</title>
        <authorList>
            <consortium name="The Broad Institute Genomics Platform"/>
            <consortium name="The Broad Institute Genome Sequencing Center for Infectious Disease"/>
            <person name="Wu L."/>
            <person name="Ma J."/>
        </authorList>
    </citation>
    <scope>NUCLEOTIDE SEQUENCE [LARGE SCALE GENOMIC DNA]</scope>
    <source>
        <strain evidence="5">JCM 16929</strain>
    </source>
</reference>
<protein>
    <submittedName>
        <fullName evidence="4">Helix-turn-helix transcriptional regulator</fullName>
    </submittedName>
</protein>
<proteinExistence type="predicted"/>
<evidence type="ECO:0000256" key="2">
    <source>
        <dbReference type="ARBA" id="ARBA00022840"/>
    </source>
</evidence>
<dbReference type="PANTHER" id="PTHR16305">
    <property type="entry name" value="TESTICULAR SOLUBLE ADENYLYL CYCLASE"/>
    <property type="match status" value="1"/>
</dbReference>
<dbReference type="SMART" id="SM00421">
    <property type="entry name" value="HTH_LUXR"/>
    <property type="match status" value="1"/>
</dbReference>
<dbReference type="PROSITE" id="PS50043">
    <property type="entry name" value="HTH_LUXR_2"/>
    <property type="match status" value="1"/>
</dbReference>
<dbReference type="Gene3D" id="1.10.10.10">
    <property type="entry name" value="Winged helix-like DNA-binding domain superfamily/Winged helix DNA-binding domain"/>
    <property type="match status" value="1"/>
</dbReference>
<dbReference type="InterPro" id="IPR016032">
    <property type="entry name" value="Sig_transdc_resp-reg_C-effctor"/>
</dbReference>
<dbReference type="InterPro" id="IPR041664">
    <property type="entry name" value="AAA_16"/>
</dbReference>
<name>A0ABP6ZLQ6_9ACTN</name>
<evidence type="ECO:0000256" key="1">
    <source>
        <dbReference type="ARBA" id="ARBA00022741"/>
    </source>
</evidence>
<organism evidence="4 5">
    <name type="scientific">Microlunatus ginsengisoli</name>
    <dbReference type="NCBI Taxonomy" id="363863"/>
    <lineage>
        <taxon>Bacteria</taxon>
        <taxon>Bacillati</taxon>
        <taxon>Actinomycetota</taxon>
        <taxon>Actinomycetes</taxon>
        <taxon>Propionibacteriales</taxon>
        <taxon>Propionibacteriaceae</taxon>
        <taxon>Microlunatus</taxon>
    </lineage>
</organism>
<accession>A0ABP6ZLQ6</accession>
<dbReference type="PANTHER" id="PTHR16305:SF35">
    <property type="entry name" value="TRANSCRIPTIONAL ACTIVATOR DOMAIN"/>
    <property type="match status" value="1"/>
</dbReference>
<dbReference type="PROSITE" id="PS00622">
    <property type="entry name" value="HTH_LUXR_1"/>
    <property type="match status" value="1"/>
</dbReference>
<comment type="caution">
    <text evidence="4">The sequence shown here is derived from an EMBL/GenBank/DDBJ whole genome shotgun (WGS) entry which is preliminary data.</text>
</comment>
<evidence type="ECO:0000313" key="5">
    <source>
        <dbReference type="Proteomes" id="UP001501490"/>
    </source>
</evidence>
<dbReference type="CDD" id="cd06170">
    <property type="entry name" value="LuxR_C_like"/>
    <property type="match status" value="1"/>
</dbReference>
<dbReference type="SUPFAM" id="SSF52540">
    <property type="entry name" value="P-loop containing nucleoside triphosphate hydrolases"/>
    <property type="match status" value="1"/>
</dbReference>
<keyword evidence="1" id="KW-0547">Nucleotide-binding</keyword>
<dbReference type="Pfam" id="PF00196">
    <property type="entry name" value="GerE"/>
    <property type="match status" value="1"/>
</dbReference>
<gene>
    <name evidence="4" type="ORF">GCM10022236_09810</name>
</gene>